<evidence type="ECO:0000313" key="2">
    <source>
        <dbReference type="EMBL" id="GAA0245785.1"/>
    </source>
</evidence>
<dbReference type="SUPFAM" id="SSF52091">
    <property type="entry name" value="SpoIIaa-like"/>
    <property type="match status" value="1"/>
</dbReference>
<dbReference type="InterPro" id="IPR025847">
    <property type="entry name" value="MEDS_domain"/>
</dbReference>
<comment type="caution">
    <text evidence="2">The sequence shown here is derived from an EMBL/GenBank/DDBJ whole genome shotgun (WGS) entry which is preliminary data.</text>
</comment>
<gene>
    <name evidence="2" type="ORF">GCM10010492_51550</name>
</gene>
<keyword evidence="3" id="KW-1185">Reference proteome</keyword>
<name>A0ABN0UCF8_9PSEU</name>
<sequence>MQHARDLGRHDHVCWSYDDIADFRDRAREYLAEGLALGQRVRYVAAGDDAGVLSGFEEALASGAAQVTSLGDTYASGSVVVPEDQVRAYAAATEEALAAGHTGLRVAAEATPLVRTPAQLAAFLRYEHLVDRYMAGNPFSAMCGYDTTQLDRPAVTKLAGVHPCANRPAPFRLHAVAVRPHGDSGPAGGVLELGGEVDASGHELLGALLERIETGSGGLVVHAPELSFIDHRGLLMLADSARRRGGELVLRTRATGAARLVEVLDIPDVRVEQIP</sequence>
<dbReference type="InterPro" id="IPR036513">
    <property type="entry name" value="STAS_dom_sf"/>
</dbReference>
<protein>
    <recommendedName>
        <fullName evidence="1">STAS domain-containing protein</fullName>
    </recommendedName>
</protein>
<evidence type="ECO:0000259" key="1">
    <source>
        <dbReference type="PROSITE" id="PS50801"/>
    </source>
</evidence>
<dbReference type="Pfam" id="PF14417">
    <property type="entry name" value="MEDS"/>
    <property type="match status" value="1"/>
</dbReference>
<feature type="domain" description="STAS" evidence="1">
    <location>
        <begin position="190"/>
        <end position="275"/>
    </location>
</feature>
<reference evidence="2 3" key="1">
    <citation type="journal article" date="2019" name="Int. J. Syst. Evol. Microbiol.">
        <title>The Global Catalogue of Microorganisms (GCM) 10K type strain sequencing project: providing services to taxonomists for standard genome sequencing and annotation.</title>
        <authorList>
            <consortium name="The Broad Institute Genomics Platform"/>
            <consortium name="The Broad Institute Genome Sequencing Center for Infectious Disease"/>
            <person name="Wu L."/>
            <person name="Ma J."/>
        </authorList>
    </citation>
    <scope>NUCLEOTIDE SEQUENCE [LARGE SCALE GENOMIC DNA]</scope>
    <source>
        <strain evidence="2 3">JCM 3380</strain>
    </source>
</reference>
<organism evidence="2 3">
    <name type="scientific">Saccharothrix mutabilis subsp. mutabilis</name>
    <dbReference type="NCBI Taxonomy" id="66855"/>
    <lineage>
        <taxon>Bacteria</taxon>
        <taxon>Bacillati</taxon>
        <taxon>Actinomycetota</taxon>
        <taxon>Actinomycetes</taxon>
        <taxon>Pseudonocardiales</taxon>
        <taxon>Pseudonocardiaceae</taxon>
        <taxon>Saccharothrix</taxon>
    </lineage>
</organism>
<dbReference type="Proteomes" id="UP001500416">
    <property type="component" value="Unassembled WGS sequence"/>
</dbReference>
<proteinExistence type="predicted"/>
<dbReference type="InterPro" id="IPR002645">
    <property type="entry name" value="STAS_dom"/>
</dbReference>
<dbReference type="PROSITE" id="PS50801">
    <property type="entry name" value="STAS"/>
    <property type="match status" value="1"/>
</dbReference>
<dbReference type="EMBL" id="BAAABU010000013">
    <property type="protein sequence ID" value="GAA0245785.1"/>
    <property type="molecule type" value="Genomic_DNA"/>
</dbReference>
<evidence type="ECO:0000313" key="3">
    <source>
        <dbReference type="Proteomes" id="UP001500416"/>
    </source>
</evidence>
<accession>A0ABN0UCF8</accession>